<proteinExistence type="predicted"/>
<keyword evidence="3" id="KW-1185">Reference proteome</keyword>
<evidence type="ECO:0000313" key="3">
    <source>
        <dbReference type="Proteomes" id="UP000199323"/>
    </source>
</evidence>
<dbReference type="OrthoDB" id="5197650at2"/>
<name>A0A1I2LQC1_9ACTN</name>
<evidence type="ECO:0000256" key="1">
    <source>
        <dbReference type="SAM" id="MobiDB-lite"/>
    </source>
</evidence>
<dbReference type="AlphaFoldDB" id="A0A1I2LQC1"/>
<dbReference type="RefSeq" id="WP_093717461.1">
    <property type="nucleotide sequence ID" value="NZ_FONG01000030.1"/>
</dbReference>
<evidence type="ECO:0000313" key="2">
    <source>
        <dbReference type="EMBL" id="SFF81702.1"/>
    </source>
</evidence>
<dbReference type="Proteomes" id="UP000199323">
    <property type="component" value="Unassembled WGS sequence"/>
</dbReference>
<sequence>MIYRLEPSAPTPTDDGRPTPRTGMSMMHLMNKQYLRELSRYRLLLSRGTRVPDGRAGALLRWWDTLTEVMAVHHDSVRTLFLPLLAAEGSDAGLSTASVKGRFASLDASREEAERKLRAALETDGPLSSAHFSLIRFHEEMAAAAAWEEREILARADRTLTADDWNRAESYLIATQAAQDRLDFVLPWLCTGLSTDQADLVLPAFPEPLLRTYRKLWLPEFEEFSALAWPEPPVLR</sequence>
<gene>
    <name evidence="2" type="ORF">SAMN05216251_13060</name>
</gene>
<accession>A0A1I2LQC1</accession>
<feature type="region of interest" description="Disordered" evidence="1">
    <location>
        <begin position="1"/>
        <end position="24"/>
    </location>
</feature>
<reference evidence="2 3" key="1">
    <citation type="submission" date="2016-10" db="EMBL/GenBank/DDBJ databases">
        <authorList>
            <person name="de Groot N.N."/>
        </authorList>
    </citation>
    <scope>NUCLEOTIDE SEQUENCE [LARGE SCALE GENOMIC DNA]</scope>
    <source>
        <strain evidence="2 3">CGMCC 4.3510</strain>
    </source>
</reference>
<organism evidence="2 3">
    <name type="scientific">Actinacidiphila alni</name>
    <dbReference type="NCBI Taxonomy" id="380248"/>
    <lineage>
        <taxon>Bacteria</taxon>
        <taxon>Bacillati</taxon>
        <taxon>Actinomycetota</taxon>
        <taxon>Actinomycetes</taxon>
        <taxon>Kitasatosporales</taxon>
        <taxon>Streptomycetaceae</taxon>
        <taxon>Actinacidiphila</taxon>
    </lineage>
</organism>
<protein>
    <recommendedName>
        <fullName evidence="4">Hemerythrin-like domain-containing protein</fullName>
    </recommendedName>
</protein>
<evidence type="ECO:0008006" key="4">
    <source>
        <dbReference type="Google" id="ProtNLM"/>
    </source>
</evidence>
<dbReference type="EMBL" id="FONG01000030">
    <property type="protein sequence ID" value="SFF81702.1"/>
    <property type="molecule type" value="Genomic_DNA"/>
</dbReference>